<dbReference type="Pfam" id="PF01370">
    <property type="entry name" value="Epimerase"/>
    <property type="match status" value="1"/>
</dbReference>
<proteinExistence type="inferred from homology"/>
<dbReference type="InterPro" id="IPR036291">
    <property type="entry name" value="NAD(P)-bd_dom_sf"/>
</dbReference>
<dbReference type="InterPro" id="IPR001509">
    <property type="entry name" value="Epimerase_deHydtase"/>
</dbReference>
<dbReference type="OrthoDB" id="345696at2"/>
<comment type="caution">
    <text evidence="3">The sequence shown here is derived from an EMBL/GenBank/DDBJ whole genome shotgun (WGS) entry which is preliminary data.</text>
</comment>
<keyword evidence="4" id="KW-1185">Reference proteome</keyword>
<name>A0A2P2E4G9_9LEPT</name>
<comment type="similarity">
    <text evidence="1">Belongs to the NAD(P)-dependent epimerase/dehydratase family.</text>
</comment>
<sequence length="320" mass="36795">MKQILLTGVSGVIGSKLCLRLLPKYKIIAIGKQYSNIPSEIRHHQNFKFYERDFENVHSVQDLQISESVDLVLHLAAAVSGSKITYQQFEQINAISTKVLVTWANSLAKKPIFGLMSSVSVYGNPSGKIVPSSDRLGESFYAKSKILAEDAVISSQLRYSIFRIASVYGEGTKSFITKTKALFQKGIRLHLWEEKEKSILHIEDLLAALVFWCHKSLGGETVRPIYVLSEPEPIRIVELYELFQEWKGKRSFLIPVPLFPFLVRLWEKWHTWRRKQNPHLSREFPLAGLLKAVWIYDEESWKDLGIKQQRSLRKANIHSQ</sequence>
<dbReference type="RefSeq" id="WP_108978077.1">
    <property type="nucleotide sequence ID" value="NZ_BFBB01000008.1"/>
</dbReference>
<gene>
    <name evidence="3" type="ORF">LPTSP4_33130</name>
</gene>
<dbReference type="PANTHER" id="PTHR43000">
    <property type="entry name" value="DTDP-D-GLUCOSE 4,6-DEHYDRATASE-RELATED"/>
    <property type="match status" value="1"/>
</dbReference>
<feature type="domain" description="NAD-dependent epimerase/dehydratase" evidence="2">
    <location>
        <begin position="4"/>
        <end position="215"/>
    </location>
</feature>
<protein>
    <submittedName>
        <fullName evidence="3">NADH(P)-binding protein</fullName>
    </submittedName>
</protein>
<dbReference type="EMBL" id="BFBB01000008">
    <property type="protein sequence ID" value="GBF51775.1"/>
    <property type="molecule type" value="Genomic_DNA"/>
</dbReference>
<evidence type="ECO:0000313" key="3">
    <source>
        <dbReference type="EMBL" id="GBF51775.1"/>
    </source>
</evidence>
<dbReference type="Proteomes" id="UP000245133">
    <property type="component" value="Unassembled WGS sequence"/>
</dbReference>
<reference evidence="3 4" key="1">
    <citation type="submission" date="2018-02" db="EMBL/GenBank/DDBJ databases">
        <title>Novel Leptospira species isolated from soil and water in Japan.</title>
        <authorList>
            <person name="Nakao R."/>
            <person name="Masuzawa T."/>
        </authorList>
    </citation>
    <scope>NUCLEOTIDE SEQUENCE [LARGE SCALE GENOMIC DNA]</scope>
    <source>
        <strain evidence="3 4">YH101</strain>
    </source>
</reference>
<accession>A0A2P2E4G9</accession>
<evidence type="ECO:0000313" key="4">
    <source>
        <dbReference type="Proteomes" id="UP000245133"/>
    </source>
</evidence>
<evidence type="ECO:0000256" key="1">
    <source>
        <dbReference type="ARBA" id="ARBA00007637"/>
    </source>
</evidence>
<organism evidence="3 4">
    <name type="scientific">Leptospira ryugenii</name>
    <dbReference type="NCBI Taxonomy" id="1917863"/>
    <lineage>
        <taxon>Bacteria</taxon>
        <taxon>Pseudomonadati</taxon>
        <taxon>Spirochaetota</taxon>
        <taxon>Spirochaetia</taxon>
        <taxon>Leptospirales</taxon>
        <taxon>Leptospiraceae</taxon>
        <taxon>Leptospira</taxon>
    </lineage>
</organism>
<dbReference type="Gene3D" id="3.40.50.720">
    <property type="entry name" value="NAD(P)-binding Rossmann-like Domain"/>
    <property type="match status" value="1"/>
</dbReference>
<dbReference type="AlphaFoldDB" id="A0A2P2E4G9"/>
<evidence type="ECO:0000259" key="2">
    <source>
        <dbReference type="Pfam" id="PF01370"/>
    </source>
</evidence>
<dbReference type="SUPFAM" id="SSF51735">
    <property type="entry name" value="NAD(P)-binding Rossmann-fold domains"/>
    <property type="match status" value="1"/>
</dbReference>